<dbReference type="FunFam" id="2.40.110.10:FF:000003">
    <property type="entry name" value="Acyl-coenzyme A oxidase"/>
    <property type="match status" value="1"/>
</dbReference>
<gene>
    <name evidence="13" type="ORF">NMOB1V02_LOCUS6848</name>
</gene>
<dbReference type="InterPro" id="IPR009100">
    <property type="entry name" value="AcylCoA_DH/oxidase_NM_dom_sf"/>
</dbReference>
<feature type="domain" description="Acyl-CoA oxidase C-alpha1" evidence="12">
    <location>
        <begin position="421"/>
        <end position="506"/>
    </location>
</feature>
<evidence type="ECO:0000256" key="3">
    <source>
        <dbReference type="ARBA" id="ARBA00004846"/>
    </source>
</evidence>
<evidence type="ECO:0000256" key="10">
    <source>
        <dbReference type="ARBA" id="ARBA00023140"/>
    </source>
</evidence>
<dbReference type="GO" id="GO:0071949">
    <property type="term" value="F:FAD binding"/>
    <property type="evidence" value="ECO:0007669"/>
    <property type="project" value="InterPro"/>
</dbReference>
<keyword evidence="7" id="KW-0276">Fatty acid metabolism</keyword>
<dbReference type="InterPro" id="IPR037069">
    <property type="entry name" value="AcylCoA_DH/ox_N_sf"/>
</dbReference>
<evidence type="ECO:0000256" key="6">
    <source>
        <dbReference type="ARBA" id="ARBA00022827"/>
    </source>
</evidence>
<dbReference type="InterPro" id="IPR029320">
    <property type="entry name" value="Acyl-CoA_ox_N"/>
</dbReference>
<dbReference type="InterPro" id="IPR036250">
    <property type="entry name" value="AcylCo_DH-like_C"/>
</dbReference>
<feature type="domain" description="Acyl-coenzyme A oxidase N-terminal" evidence="11">
    <location>
        <begin position="19"/>
        <end position="128"/>
    </location>
</feature>
<dbReference type="GO" id="GO:0033540">
    <property type="term" value="P:fatty acid beta-oxidation using acyl-CoA oxidase"/>
    <property type="evidence" value="ECO:0007669"/>
    <property type="project" value="TreeGrafter"/>
</dbReference>
<dbReference type="OrthoDB" id="538336at2759"/>
<keyword evidence="8" id="KW-0560">Oxidoreductase</keyword>
<dbReference type="PANTHER" id="PTHR10909">
    <property type="entry name" value="ELECTRON TRANSPORT OXIDOREDUCTASE"/>
    <property type="match status" value="1"/>
</dbReference>
<comment type="pathway">
    <text evidence="3">Lipid metabolism; peroxisomal fatty acid beta-oxidation.</text>
</comment>
<evidence type="ECO:0000256" key="1">
    <source>
        <dbReference type="ARBA" id="ARBA00001974"/>
    </source>
</evidence>
<dbReference type="AlphaFoldDB" id="A0A7R9BPM2"/>
<keyword evidence="14" id="KW-1185">Reference proteome</keyword>
<comment type="cofactor">
    <cofactor evidence="1">
        <name>FAD</name>
        <dbReference type="ChEBI" id="CHEBI:57692"/>
    </cofactor>
</comment>
<evidence type="ECO:0000256" key="9">
    <source>
        <dbReference type="ARBA" id="ARBA00023098"/>
    </source>
</evidence>
<organism evidence="13">
    <name type="scientific">Notodromas monacha</name>
    <dbReference type="NCBI Taxonomy" id="399045"/>
    <lineage>
        <taxon>Eukaryota</taxon>
        <taxon>Metazoa</taxon>
        <taxon>Ecdysozoa</taxon>
        <taxon>Arthropoda</taxon>
        <taxon>Crustacea</taxon>
        <taxon>Oligostraca</taxon>
        <taxon>Ostracoda</taxon>
        <taxon>Podocopa</taxon>
        <taxon>Podocopida</taxon>
        <taxon>Cypridocopina</taxon>
        <taxon>Cypridoidea</taxon>
        <taxon>Cyprididae</taxon>
        <taxon>Notodromas</taxon>
    </lineage>
</organism>
<proteinExistence type="inferred from homology"/>
<dbReference type="GO" id="GO:0005504">
    <property type="term" value="F:fatty acid binding"/>
    <property type="evidence" value="ECO:0007669"/>
    <property type="project" value="TreeGrafter"/>
</dbReference>
<dbReference type="GO" id="GO:0055088">
    <property type="term" value="P:lipid homeostasis"/>
    <property type="evidence" value="ECO:0007669"/>
    <property type="project" value="TreeGrafter"/>
</dbReference>
<evidence type="ECO:0000313" key="13">
    <source>
        <dbReference type="EMBL" id="CAD7279167.1"/>
    </source>
</evidence>
<comment type="subcellular location">
    <subcellularLocation>
        <location evidence="2">Peroxisome</location>
    </subcellularLocation>
</comment>
<name>A0A7R9BPM2_9CRUS</name>
<evidence type="ECO:0000256" key="5">
    <source>
        <dbReference type="ARBA" id="ARBA00022630"/>
    </source>
</evidence>
<dbReference type="EMBL" id="CAJPEX010001526">
    <property type="protein sequence ID" value="CAG0919319.1"/>
    <property type="molecule type" value="Genomic_DNA"/>
</dbReference>
<dbReference type="Gene3D" id="1.10.540.10">
    <property type="entry name" value="Acyl-CoA dehydrogenase/oxidase, N-terminal domain"/>
    <property type="match status" value="2"/>
</dbReference>
<dbReference type="Proteomes" id="UP000678499">
    <property type="component" value="Unassembled WGS sequence"/>
</dbReference>
<dbReference type="EMBL" id="OA883563">
    <property type="protein sequence ID" value="CAD7279167.1"/>
    <property type="molecule type" value="Genomic_DNA"/>
</dbReference>
<evidence type="ECO:0008006" key="15">
    <source>
        <dbReference type="Google" id="ProtNLM"/>
    </source>
</evidence>
<feature type="domain" description="Acyl-coenzyme A oxidase N-terminal" evidence="11">
    <location>
        <begin position="150"/>
        <end position="279"/>
    </location>
</feature>
<dbReference type="GO" id="GO:0005777">
    <property type="term" value="C:peroxisome"/>
    <property type="evidence" value="ECO:0007669"/>
    <property type="project" value="UniProtKB-SubCell"/>
</dbReference>
<dbReference type="PANTHER" id="PTHR10909:SF250">
    <property type="entry name" value="PEROXISOMAL ACYL-COENZYME A OXIDASE 1"/>
    <property type="match status" value="1"/>
</dbReference>
<accession>A0A7R9BPM2</accession>
<keyword evidence="9" id="KW-0443">Lipid metabolism</keyword>
<dbReference type="GO" id="GO:0003997">
    <property type="term" value="F:acyl-CoA oxidase activity"/>
    <property type="evidence" value="ECO:0007669"/>
    <property type="project" value="InterPro"/>
</dbReference>
<dbReference type="Pfam" id="PF22924">
    <property type="entry name" value="ACOX_C_alpha1"/>
    <property type="match status" value="1"/>
</dbReference>
<keyword evidence="6" id="KW-0274">FAD</keyword>
<dbReference type="InterPro" id="IPR012258">
    <property type="entry name" value="Acyl-CoA_oxidase"/>
</dbReference>
<dbReference type="Gene3D" id="1.20.140.10">
    <property type="entry name" value="Butyryl-CoA Dehydrogenase, subunit A, domain 3"/>
    <property type="match status" value="1"/>
</dbReference>
<dbReference type="SUPFAM" id="SSF47203">
    <property type="entry name" value="Acyl-CoA dehydrogenase C-terminal domain-like"/>
    <property type="match status" value="1"/>
</dbReference>
<evidence type="ECO:0000259" key="11">
    <source>
        <dbReference type="Pfam" id="PF14749"/>
    </source>
</evidence>
<evidence type="ECO:0000256" key="8">
    <source>
        <dbReference type="ARBA" id="ARBA00023002"/>
    </source>
</evidence>
<protein>
    <recommendedName>
        <fullName evidence="15">Peroxisomal acyl-coenzyme A oxidase 1</fullName>
    </recommendedName>
</protein>
<dbReference type="InterPro" id="IPR055060">
    <property type="entry name" value="ACOX_C_alpha1"/>
</dbReference>
<evidence type="ECO:0000256" key="7">
    <source>
        <dbReference type="ARBA" id="ARBA00022832"/>
    </source>
</evidence>
<reference evidence="13" key="1">
    <citation type="submission" date="2020-11" db="EMBL/GenBank/DDBJ databases">
        <authorList>
            <person name="Tran Van P."/>
        </authorList>
    </citation>
    <scope>NUCLEOTIDE SEQUENCE</scope>
</reference>
<evidence type="ECO:0000256" key="4">
    <source>
        <dbReference type="ARBA" id="ARBA00006288"/>
    </source>
</evidence>
<dbReference type="Gene3D" id="2.40.110.10">
    <property type="entry name" value="Butyryl-CoA Dehydrogenase, subunit A, domain 2"/>
    <property type="match status" value="1"/>
</dbReference>
<dbReference type="SUPFAM" id="SSF56645">
    <property type="entry name" value="Acyl-CoA dehydrogenase NM domain-like"/>
    <property type="match status" value="1"/>
</dbReference>
<sequence>MAPKENVDIAKERKSCSFDKRELTWLLDGGRDASERRKRMEEYILSQPGMYEGIGAYDFLSHEDRYTKSIEKGAKMLQLCLKADEVLGDGYQYEAMRMFNFPTLSGAVIPDGNPFNLHFVMFLTTLTEFAKMAPEENVDIAKERKSCSFDKRELTWLLDGGRDASERRKRMEEYILSQPGMYEGIGAYDFLSHEDRYTKSIEKGAKMLQLCLKADEVLGDGYQYEAMRMFNFPTLSGAVIPDGNPFNLHFVMFLTTLTGQGTLEQQTEWLGRAWNCEIIGTYAQTEIGHGTFLRGLETKAEYDPTTEEFVFNTPRLSATKWWPGSLGKTANYAIVPAHLYIHGVNYGMHTFIVQLRREEDHTSMPGITIGEIGPKYGMNSNDNGFLHLKNVRVPRKNMMMKHAQVLPDGTYVKPQNAKLSYGTMIFVRVVISQEVVMQLQKAVTIAVRYSAVRRQSKIEPEEAEVQVIDFVTQQFKLFPAIASVFAIHFAAAALWDDYLEVTASMGDGNLDRLPEVLFS</sequence>
<comment type="similarity">
    <text evidence="4">Belongs to the acyl-CoA oxidase family.</text>
</comment>
<dbReference type="Pfam" id="PF14749">
    <property type="entry name" value="Acyl-CoA_ox_N"/>
    <property type="match status" value="2"/>
</dbReference>
<keyword evidence="10" id="KW-0576">Peroxisome</keyword>
<evidence type="ECO:0000259" key="12">
    <source>
        <dbReference type="Pfam" id="PF22924"/>
    </source>
</evidence>
<evidence type="ECO:0000313" key="14">
    <source>
        <dbReference type="Proteomes" id="UP000678499"/>
    </source>
</evidence>
<dbReference type="InterPro" id="IPR046373">
    <property type="entry name" value="Acyl-CoA_Oxase/DH_mid-dom_sf"/>
</dbReference>
<evidence type="ECO:0000256" key="2">
    <source>
        <dbReference type="ARBA" id="ARBA00004275"/>
    </source>
</evidence>
<keyword evidence="5" id="KW-0285">Flavoprotein</keyword>